<accession>A0ABW8USC3</accession>
<dbReference type="RefSeq" id="WP_407591732.1">
    <property type="nucleotide sequence ID" value="NZ_JBHDIY010000002.1"/>
</dbReference>
<name>A0ABW8USC3_9RHOB</name>
<organism evidence="1 2">
    <name type="scientific">Tateyamaria armeniaca</name>
    <dbReference type="NCBI Taxonomy" id="2518930"/>
    <lineage>
        <taxon>Bacteria</taxon>
        <taxon>Pseudomonadati</taxon>
        <taxon>Pseudomonadota</taxon>
        <taxon>Alphaproteobacteria</taxon>
        <taxon>Rhodobacterales</taxon>
        <taxon>Roseobacteraceae</taxon>
        <taxon>Tateyamaria</taxon>
    </lineage>
</organism>
<dbReference type="Pfam" id="PF23562">
    <property type="entry name" value="AMP-binding_C_3"/>
    <property type="match status" value="1"/>
</dbReference>
<keyword evidence="2" id="KW-1185">Reference proteome</keyword>
<comment type="caution">
    <text evidence="1">The sequence shown here is derived from an EMBL/GenBank/DDBJ whole genome shotgun (WGS) entry which is preliminary data.</text>
</comment>
<reference evidence="1 2" key="1">
    <citation type="submission" date="2024-08" db="EMBL/GenBank/DDBJ databases">
        <title>Tateyamaria sp. nov., isolated from marine algae.</title>
        <authorList>
            <person name="Choi B.J."/>
            <person name="Kim J.M."/>
            <person name="Lee J.K."/>
            <person name="Choi D.G."/>
            <person name="Bayburt H."/>
            <person name="Baek J.H."/>
            <person name="Han D.M."/>
            <person name="Jeon C.O."/>
        </authorList>
    </citation>
    <scope>NUCLEOTIDE SEQUENCE [LARGE SCALE GENOMIC DNA]</scope>
    <source>
        <strain evidence="1 2">KMU-156</strain>
    </source>
</reference>
<protein>
    <submittedName>
        <fullName evidence="1">Uncharacterized protein</fullName>
    </submittedName>
</protein>
<evidence type="ECO:0000313" key="1">
    <source>
        <dbReference type="EMBL" id="MFL4469832.1"/>
    </source>
</evidence>
<evidence type="ECO:0000313" key="2">
    <source>
        <dbReference type="Proteomes" id="UP001627408"/>
    </source>
</evidence>
<dbReference type="Proteomes" id="UP001627408">
    <property type="component" value="Unassembled WGS sequence"/>
</dbReference>
<sequence>MRFVDSEVMERGLQFDGRLSEDFKLSTGTWVHAAQLRLEMLTCLGPFAQDVVVCGHGRDEVGILIVPGPEARDGTNENGALRSTGAERIRERMHDIASVTTGSARTVVRALVLADPLDMGAGEVTAKGNINFARLLERRADLVERLYDDTDPASIVI</sequence>
<proteinExistence type="predicted"/>
<gene>
    <name evidence="1" type="ORF">ACERZ8_08135</name>
</gene>
<dbReference type="EMBL" id="JBHDIY010000002">
    <property type="protein sequence ID" value="MFL4469832.1"/>
    <property type="molecule type" value="Genomic_DNA"/>
</dbReference>